<dbReference type="STRING" id="502025.Hoch_4822"/>
<evidence type="ECO:0008006" key="3">
    <source>
        <dbReference type="Google" id="ProtNLM"/>
    </source>
</evidence>
<evidence type="ECO:0000313" key="1">
    <source>
        <dbReference type="EMBL" id="ACY17312.1"/>
    </source>
</evidence>
<gene>
    <name evidence="1" type="ordered locus">Hoch_4822</name>
</gene>
<dbReference type="HOGENOM" id="CLU_056292_2_0_7"/>
<protein>
    <recommendedName>
        <fullName evidence="3">DUF4336 domain-containing protein</fullName>
    </recommendedName>
</protein>
<evidence type="ECO:0000313" key="2">
    <source>
        <dbReference type="Proteomes" id="UP000001880"/>
    </source>
</evidence>
<dbReference type="EMBL" id="CP001804">
    <property type="protein sequence ID" value="ACY17312.1"/>
    <property type="molecule type" value="Genomic_DNA"/>
</dbReference>
<reference evidence="1 2" key="1">
    <citation type="journal article" date="2010" name="Stand. Genomic Sci.">
        <title>Complete genome sequence of Haliangium ochraceum type strain (SMP-2).</title>
        <authorList>
            <consortium name="US DOE Joint Genome Institute (JGI-PGF)"/>
            <person name="Ivanova N."/>
            <person name="Daum C."/>
            <person name="Lang E."/>
            <person name="Abt B."/>
            <person name="Kopitz M."/>
            <person name="Saunders E."/>
            <person name="Lapidus A."/>
            <person name="Lucas S."/>
            <person name="Glavina Del Rio T."/>
            <person name="Nolan M."/>
            <person name="Tice H."/>
            <person name="Copeland A."/>
            <person name="Cheng J.F."/>
            <person name="Chen F."/>
            <person name="Bruce D."/>
            <person name="Goodwin L."/>
            <person name="Pitluck S."/>
            <person name="Mavromatis K."/>
            <person name="Pati A."/>
            <person name="Mikhailova N."/>
            <person name="Chen A."/>
            <person name="Palaniappan K."/>
            <person name="Land M."/>
            <person name="Hauser L."/>
            <person name="Chang Y.J."/>
            <person name="Jeffries C.D."/>
            <person name="Detter J.C."/>
            <person name="Brettin T."/>
            <person name="Rohde M."/>
            <person name="Goker M."/>
            <person name="Bristow J."/>
            <person name="Markowitz V."/>
            <person name="Eisen J.A."/>
            <person name="Hugenholtz P."/>
            <person name="Kyrpides N.C."/>
            <person name="Klenk H.P."/>
        </authorList>
    </citation>
    <scope>NUCLEOTIDE SEQUENCE [LARGE SCALE GENOMIC DNA]</scope>
    <source>
        <strain evidence="2">DSM 14365 / CIP 107738 / JCM 11303 / AJ 13395 / SMP-2</strain>
    </source>
</reference>
<dbReference type="InterPro" id="IPR025638">
    <property type="entry name" value="DUF4336"/>
</dbReference>
<dbReference type="OrthoDB" id="450111at2"/>
<dbReference type="InterPro" id="IPR036866">
    <property type="entry name" value="RibonucZ/Hydroxyglut_hydro"/>
</dbReference>
<dbReference type="PANTHER" id="PTHR33835:SF1">
    <property type="entry name" value="METALLO-BETA-LACTAMASE DOMAIN-CONTAINING PROTEIN"/>
    <property type="match status" value="1"/>
</dbReference>
<organism evidence="1 2">
    <name type="scientific">Haliangium ochraceum (strain DSM 14365 / JCM 11303 / SMP-2)</name>
    <dbReference type="NCBI Taxonomy" id="502025"/>
    <lineage>
        <taxon>Bacteria</taxon>
        <taxon>Pseudomonadati</taxon>
        <taxon>Myxococcota</taxon>
        <taxon>Polyangia</taxon>
        <taxon>Haliangiales</taxon>
        <taxon>Kofleriaceae</taxon>
        <taxon>Haliangium</taxon>
    </lineage>
</organism>
<keyword evidence="2" id="KW-1185">Reference proteome</keyword>
<dbReference type="Pfam" id="PF14234">
    <property type="entry name" value="DUF4336"/>
    <property type="match status" value="1"/>
</dbReference>
<proteinExistence type="predicted"/>
<dbReference type="Proteomes" id="UP000001880">
    <property type="component" value="Chromosome"/>
</dbReference>
<dbReference type="PANTHER" id="PTHR33835">
    <property type="entry name" value="YALI0C07656P"/>
    <property type="match status" value="1"/>
</dbReference>
<dbReference type="eggNOG" id="COG4221">
    <property type="taxonomic scope" value="Bacteria"/>
</dbReference>
<dbReference type="KEGG" id="hoh:Hoch_4822"/>
<name>D0LSU0_HALO1</name>
<dbReference type="RefSeq" id="WP_012829910.1">
    <property type="nucleotide sequence ID" value="NC_013440.1"/>
</dbReference>
<accession>D0LSU0</accession>
<dbReference type="AlphaFoldDB" id="D0LSU0"/>
<sequence>MPPETPSSAPLTALAPSLWVADGPRVRMFGIPFDTRMSVVRLGDGGLWLHSPVPPTPALLEATSALGPVRHLIAPNKLHYLFIEAWRERAPGAAVWAAPGLAERNKAVHIDRELGDRAEAVWAEDLDQLIFAGSAILPEVLFLHRASRTLIATDIFQNHDPARDGWFWRQVKRGLGVVAPKGGTPREWRLSVRDRAAARESLERLLAWEFDRLVFSHGLCIDSGAHAWVERAFHWL</sequence>
<dbReference type="SUPFAM" id="SSF56281">
    <property type="entry name" value="Metallo-hydrolase/oxidoreductase"/>
    <property type="match status" value="1"/>
</dbReference>